<evidence type="ECO:0000313" key="3">
    <source>
        <dbReference type="Proteomes" id="UP000438429"/>
    </source>
</evidence>
<keyword evidence="1" id="KW-1133">Transmembrane helix</keyword>
<gene>
    <name evidence="2" type="ORF">F2P81_016093</name>
</gene>
<accession>A0A6A4SH53</accession>
<feature type="transmembrane region" description="Helical" evidence="1">
    <location>
        <begin position="20"/>
        <end position="44"/>
    </location>
</feature>
<protein>
    <submittedName>
        <fullName evidence="2">Uncharacterized protein</fullName>
    </submittedName>
</protein>
<dbReference type="EMBL" id="VEVO01000014">
    <property type="protein sequence ID" value="KAF0031538.1"/>
    <property type="molecule type" value="Genomic_DNA"/>
</dbReference>
<evidence type="ECO:0000256" key="1">
    <source>
        <dbReference type="SAM" id="Phobius"/>
    </source>
</evidence>
<name>A0A6A4SH53_SCOMX</name>
<reference evidence="2 3" key="1">
    <citation type="submission" date="2019-06" db="EMBL/GenBank/DDBJ databases">
        <title>Draft genomes of female and male turbot (Scophthalmus maximus).</title>
        <authorList>
            <person name="Xu H."/>
            <person name="Xu X.-W."/>
            <person name="Shao C."/>
            <person name="Chen S."/>
        </authorList>
    </citation>
    <scope>NUCLEOTIDE SEQUENCE [LARGE SCALE GENOMIC DNA]</scope>
    <source>
        <strain evidence="2">Ysfricsl-2016a</strain>
        <tissue evidence="2">Blood</tissue>
    </source>
</reference>
<keyword evidence="1" id="KW-0472">Membrane</keyword>
<keyword evidence="1" id="KW-0812">Transmembrane</keyword>
<dbReference type="Proteomes" id="UP000438429">
    <property type="component" value="Unassembled WGS sequence"/>
</dbReference>
<proteinExistence type="predicted"/>
<organism evidence="2 3">
    <name type="scientific">Scophthalmus maximus</name>
    <name type="common">Turbot</name>
    <name type="synonym">Psetta maxima</name>
    <dbReference type="NCBI Taxonomy" id="52904"/>
    <lineage>
        <taxon>Eukaryota</taxon>
        <taxon>Metazoa</taxon>
        <taxon>Chordata</taxon>
        <taxon>Craniata</taxon>
        <taxon>Vertebrata</taxon>
        <taxon>Euteleostomi</taxon>
        <taxon>Actinopterygii</taxon>
        <taxon>Neopterygii</taxon>
        <taxon>Teleostei</taxon>
        <taxon>Neoteleostei</taxon>
        <taxon>Acanthomorphata</taxon>
        <taxon>Carangaria</taxon>
        <taxon>Pleuronectiformes</taxon>
        <taxon>Pleuronectoidei</taxon>
        <taxon>Scophthalmidae</taxon>
        <taxon>Scophthalmus</taxon>
    </lineage>
</organism>
<sequence length="166" mass="18651">MLLLSVKHIRVLRKPMFSTLASLASYYFVVLFAIILPPCISWIYCKGSESDGSLQTTRSNKSEMRLSTLDRGSADRRLLRVPLSQSVSRGQLTRAHGHTPLLRSIVPPPRPPELIDAENQRGHLMNIQSFRSPRRLTSGERSTRVLLHVSQTPGGHRTELNSLDRG</sequence>
<evidence type="ECO:0000313" key="2">
    <source>
        <dbReference type="EMBL" id="KAF0031538.1"/>
    </source>
</evidence>
<dbReference type="AlphaFoldDB" id="A0A6A4SH53"/>
<comment type="caution">
    <text evidence="2">The sequence shown here is derived from an EMBL/GenBank/DDBJ whole genome shotgun (WGS) entry which is preliminary data.</text>
</comment>